<dbReference type="PRINTS" id="PR00038">
    <property type="entry name" value="HTHLUXR"/>
</dbReference>
<dbReference type="InterPro" id="IPR000792">
    <property type="entry name" value="Tscrpt_reg_LuxR_C"/>
</dbReference>
<dbReference type="InterPro" id="IPR036388">
    <property type="entry name" value="WH-like_DNA-bd_sf"/>
</dbReference>
<accession>A0A9D2FK75</accession>
<feature type="domain" description="HTH luxR-type" evidence="4">
    <location>
        <begin position="339"/>
        <end position="402"/>
    </location>
</feature>
<keyword evidence="1" id="KW-0805">Transcription regulation</keyword>
<comment type="caution">
    <text evidence="5">The sequence shown here is derived from an EMBL/GenBank/DDBJ whole genome shotgun (WGS) entry which is preliminary data.</text>
</comment>
<dbReference type="GO" id="GO:0003677">
    <property type="term" value="F:DNA binding"/>
    <property type="evidence" value="ECO:0007669"/>
    <property type="project" value="UniProtKB-KW"/>
</dbReference>
<organism evidence="5 6">
    <name type="scientific">Candidatus Gemmiger avistercoris</name>
    <dbReference type="NCBI Taxonomy" id="2838606"/>
    <lineage>
        <taxon>Bacteria</taxon>
        <taxon>Bacillati</taxon>
        <taxon>Bacillota</taxon>
        <taxon>Clostridia</taxon>
        <taxon>Eubacteriales</taxon>
        <taxon>Gemmiger</taxon>
    </lineage>
</organism>
<keyword evidence="3" id="KW-0804">Transcription</keyword>
<dbReference type="PROSITE" id="PS50043">
    <property type="entry name" value="HTH_LUXR_2"/>
    <property type="match status" value="1"/>
</dbReference>
<protein>
    <submittedName>
        <fullName evidence="5">LuxR C-terminal-related transcriptional regulator</fullName>
    </submittedName>
</protein>
<keyword evidence="2" id="KW-0238">DNA-binding</keyword>
<dbReference type="SMART" id="SM00421">
    <property type="entry name" value="HTH_LUXR"/>
    <property type="match status" value="1"/>
</dbReference>
<dbReference type="Gene3D" id="1.10.10.10">
    <property type="entry name" value="Winged helix-like DNA-binding domain superfamily/Winged helix DNA-binding domain"/>
    <property type="match status" value="1"/>
</dbReference>
<dbReference type="PANTHER" id="PTHR44688:SF16">
    <property type="entry name" value="DNA-BINDING TRANSCRIPTIONAL ACTIVATOR DEVR_DOSR"/>
    <property type="match status" value="1"/>
</dbReference>
<dbReference type="PANTHER" id="PTHR44688">
    <property type="entry name" value="DNA-BINDING TRANSCRIPTIONAL ACTIVATOR DEVR_DOSR"/>
    <property type="match status" value="1"/>
</dbReference>
<dbReference type="EMBL" id="DXBF01000043">
    <property type="protein sequence ID" value="HIZ62056.1"/>
    <property type="molecule type" value="Genomic_DNA"/>
</dbReference>
<dbReference type="Proteomes" id="UP000824105">
    <property type="component" value="Unassembled WGS sequence"/>
</dbReference>
<dbReference type="SUPFAM" id="SSF46894">
    <property type="entry name" value="C-terminal effector domain of the bipartite response regulators"/>
    <property type="match status" value="1"/>
</dbReference>
<dbReference type="CDD" id="cd06170">
    <property type="entry name" value="LuxR_C_like"/>
    <property type="match status" value="1"/>
</dbReference>
<sequence length="402" mass="44634">MTYMTVQQAAEAWGLSVRQVQVYCNRGRVPGAQKFGVSWQIPEGTPKPEDARYKTARTRRENASLEGHSPRMVGDCLMPLMNTPFRPGKCRSVIAAMPEGPQRDIATAEYHYFSGQAEKAAREAELYLTHPDREARLSACLIYAYANLTLGQIQQARVALTKLKATLSRGSKAGKQSAAASFVGAAAAVLLHLPLPEGLPPARDFLPQLPAGLRAFALYVQAHYLYLQEQYWQSIGLVEGTLAMGAEAYPIPAIYLHLVAVMDHMSLRQPEQARQHMLAAWALARPDDLIEGLGEHHGLLGGMLEAVIKPEWPEDFKRIIDITYRFSAGWRKVHNPDTGDHVADDLSTSEFTIAMLAARGWTNQEIADHLGLSPNTVKRYLSNAMNTLGIRHRQDLKKFMLP</sequence>
<evidence type="ECO:0000313" key="6">
    <source>
        <dbReference type="Proteomes" id="UP000824105"/>
    </source>
</evidence>
<dbReference type="Pfam" id="PF00196">
    <property type="entry name" value="GerE"/>
    <property type="match status" value="1"/>
</dbReference>
<gene>
    <name evidence="5" type="ORF">H9724_04730</name>
</gene>
<dbReference type="AlphaFoldDB" id="A0A9D2FK75"/>
<proteinExistence type="predicted"/>
<name>A0A9D2FK75_9FIRM</name>
<evidence type="ECO:0000259" key="4">
    <source>
        <dbReference type="PROSITE" id="PS50043"/>
    </source>
</evidence>
<evidence type="ECO:0000256" key="1">
    <source>
        <dbReference type="ARBA" id="ARBA00023015"/>
    </source>
</evidence>
<evidence type="ECO:0000256" key="2">
    <source>
        <dbReference type="ARBA" id="ARBA00023125"/>
    </source>
</evidence>
<evidence type="ECO:0000313" key="5">
    <source>
        <dbReference type="EMBL" id="HIZ62056.1"/>
    </source>
</evidence>
<evidence type="ECO:0000256" key="3">
    <source>
        <dbReference type="ARBA" id="ARBA00023163"/>
    </source>
</evidence>
<dbReference type="GO" id="GO:0006355">
    <property type="term" value="P:regulation of DNA-templated transcription"/>
    <property type="evidence" value="ECO:0007669"/>
    <property type="project" value="InterPro"/>
</dbReference>
<dbReference type="InterPro" id="IPR016032">
    <property type="entry name" value="Sig_transdc_resp-reg_C-effctor"/>
</dbReference>
<reference evidence="5" key="1">
    <citation type="journal article" date="2021" name="PeerJ">
        <title>Extensive microbial diversity within the chicken gut microbiome revealed by metagenomics and culture.</title>
        <authorList>
            <person name="Gilroy R."/>
            <person name="Ravi A."/>
            <person name="Getino M."/>
            <person name="Pursley I."/>
            <person name="Horton D.L."/>
            <person name="Alikhan N.F."/>
            <person name="Baker D."/>
            <person name="Gharbi K."/>
            <person name="Hall N."/>
            <person name="Watson M."/>
            <person name="Adriaenssens E.M."/>
            <person name="Foster-Nyarko E."/>
            <person name="Jarju S."/>
            <person name="Secka A."/>
            <person name="Antonio M."/>
            <person name="Oren A."/>
            <person name="Chaudhuri R.R."/>
            <person name="La Ragione R."/>
            <person name="Hildebrand F."/>
            <person name="Pallen M.J."/>
        </authorList>
    </citation>
    <scope>NUCLEOTIDE SEQUENCE</scope>
    <source>
        <strain evidence="5">CHK188-11489</strain>
    </source>
</reference>
<reference evidence="5" key="2">
    <citation type="submission" date="2021-04" db="EMBL/GenBank/DDBJ databases">
        <authorList>
            <person name="Gilroy R."/>
        </authorList>
    </citation>
    <scope>NUCLEOTIDE SEQUENCE</scope>
    <source>
        <strain evidence="5">CHK188-11489</strain>
    </source>
</reference>